<dbReference type="EMBL" id="LGRX02004074">
    <property type="protein sequence ID" value="KAK3281039.1"/>
    <property type="molecule type" value="Genomic_DNA"/>
</dbReference>
<reference evidence="2 3" key="1">
    <citation type="journal article" date="2015" name="Genome Biol. Evol.">
        <title>Comparative Genomics of a Bacterivorous Green Alga Reveals Evolutionary Causalities and Consequences of Phago-Mixotrophic Mode of Nutrition.</title>
        <authorList>
            <person name="Burns J.A."/>
            <person name="Paasch A."/>
            <person name="Narechania A."/>
            <person name="Kim E."/>
        </authorList>
    </citation>
    <scope>NUCLEOTIDE SEQUENCE [LARGE SCALE GENOMIC DNA]</scope>
    <source>
        <strain evidence="2 3">PLY_AMNH</strain>
    </source>
</reference>
<accession>A0AAE0GMQ7</accession>
<feature type="compositionally biased region" description="Pro residues" evidence="1">
    <location>
        <begin position="169"/>
        <end position="187"/>
    </location>
</feature>
<name>A0AAE0GMQ7_9CHLO</name>
<protein>
    <submittedName>
        <fullName evidence="2">Uncharacterized protein</fullName>
    </submittedName>
</protein>
<feature type="region of interest" description="Disordered" evidence="1">
    <location>
        <begin position="160"/>
        <end position="188"/>
    </location>
</feature>
<keyword evidence="3" id="KW-1185">Reference proteome</keyword>
<dbReference type="AlphaFoldDB" id="A0AAE0GMQ7"/>
<feature type="compositionally biased region" description="Basic residues" evidence="1">
    <location>
        <begin position="83"/>
        <end position="94"/>
    </location>
</feature>
<dbReference type="Proteomes" id="UP001190700">
    <property type="component" value="Unassembled WGS sequence"/>
</dbReference>
<gene>
    <name evidence="2" type="ORF">CYMTET_11151</name>
</gene>
<sequence>MLEPLPEALEDSVRIFMDMILNEDLEARSKELLNFHKHHHNLQQTASESTDSDEVIYEDPEDVHAMPPPSLQDALNRLSRSNANKKRANKKRSTYAKSQYRPFEPPQASRDPQHNQNEKYTENSNNGADDRKENVAGPKQTRADDVLQQRHNRKLFDHMEHLSQKNEPVSPPYPPKPPKSPAPPFPPNKKLNVGDYYEYEAGDPYGERMFFEERTLENVQLAWCDPSFATASQNFVLPTTWEAPILEIFFQGWVCRYIAQELVEEYEVRNHISGGASFGMLRNCYVVFIDHQMN</sequence>
<evidence type="ECO:0000313" key="2">
    <source>
        <dbReference type="EMBL" id="KAK3281039.1"/>
    </source>
</evidence>
<organism evidence="2 3">
    <name type="scientific">Cymbomonas tetramitiformis</name>
    <dbReference type="NCBI Taxonomy" id="36881"/>
    <lineage>
        <taxon>Eukaryota</taxon>
        <taxon>Viridiplantae</taxon>
        <taxon>Chlorophyta</taxon>
        <taxon>Pyramimonadophyceae</taxon>
        <taxon>Pyramimonadales</taxon>
        <taxon>Pyramimonadaceae</taxon>
        <taxon>Cymbomonas</taxon>
    </lineage>
</organism>
<proteinExistence type="predicted"/>
<evidence type="ECO:0000256" key="1">
    <source>
        <dbReference type="SAM" id="MobiDB-lite"/>
    </source>
</evidence>
<feature type="compositionally biased region" description="Basic and acidic residues" evidence="1">
    <location>
        <begin position="111"/>
        <end position="121"/>
    </location>
</feature>
<feature type="region of interest" description="Disordered" evidence="1">
    <location>
        <begin position="81"/>
        <end position="147"/>
    </location>
</feature>
<evidence type="ECO:0000313" key="3">
    <source>
        <dbReference type="Proteomes" id="UP001190700"/>
    </source>
</evidence>
<comment type="caution">
    <text evidence="2">The sequence shown here is derived from an EMBL/GenBank/DDBJ whole genome shotgun (WGS) entry which is preliminary data.</text>
</comment>